<dbReference type="InterPro" id="IPR016024">
    <property type="entry name" value="ARM-type_fold"/>
</dbReference>
<protein>
    <submittedName>
        <fullName evidence="1">DNA alkylation repair protein</fullName>
    </submittedName>
</protein>
<dbReference type="SUPFAM" id="SSF48371">
    <property type="entry name" value="ARM repeat"/>
    <property type="match status" value="1"/>
</dbReference>
<sequence length="235" mass="26442">MTQGGPSPDWTTDQILDWLEGRGSERNVAGMARYGIETSKAIGVSNAELRPFSRKITRNHQRALALWETGVREARLLACFTAEPKKMTADDARRWAADFDSWEIVDHAADLFVDAGLLDLIGEFAADDREFVRRAGFAMMAWAAVHLKKEPDETFASWTPLIRTHAEDGRNFVKKAVNWALRQIGKRSLSLHGPAVQLSEELAASEDRAQRWVGRNALKELTDPKTLERLRKKSA</sequence>
<evidence type="ECO:0000313" key="2">
    <source>
        <dbReference type="Proteomes" id="UP001196509"/>
    </source>
</evidence>
<comment type="caution">
    <text evidence="1">The sequence shown here is derived from an EMBL/GenBank/DDBJ whole genome shotgun (WGS) entry which is preliminary data.</text>
</comment>
<organism evidence="1 2">
    <name type="scientific">Flavimaribacter sediminis</name>
    <dbReference type="NCBI Taxonomy" id="2865987"/>
    <lineage>
        <taxon>Bacteria</taxon>
        <taxon>Pseudomonadati</taxon>
        <taxon>Pseudomonadota</taxon>
        <taxon>Alphaproteobacteria</taxon>
        <taxon>Hyphomicrobiales</taxon>
        <taxon>Rhizobiaceae</taxon>
        <taxon>Flavimaribacter</taxon>
    </lineage>
</organism>
<dbReference type="RefSeq" id="WP_220227091.1">
    <property type="nucleotide sequence ID" value="NZ_JAICBX010000001.1"/>
</dbReference>
<dbReference type="CDD" id="cd06561">
    <property type="entry name" value="AlkD_like"/>
    <property type="match status" value="1"/>
</dbReference>
<dbReference type="AlphaFoldDB" id="A0AAE2ZI87"/>
<gene>
    <name evidence="1" type="ORF">K1W69_04315</name>
</gene>
<reference evidence="1" key="1">
    <citation type="submission" date="2021-08" db="EMBL/GenBank/DDBJ databases">
        <title>Hoeflea bacterium WL0058 sp. nov., isolated from the sediment.</title>
        <authorList>
            <person name="Wang L."/>
            <person name="Zhang D."/>
        </authorList>
    </citation>
    <scope>NUCLEOTIDE SEQUENCE</scope>
    <source>
        <strain evidence="1">WL0058</strain>
    </source>
</reference>
<evidence type="ECO:0000313" key="1">
    <source>
        <dbReference type="EMBL" id="MBW8636404.1"/>
    </source>
</evidence>
<dbReference type="PANTHER" id="PTHR41291">
    <property type="entry name" value="DNA ALKYLATION REPAIR PROTEIN"/>
    <property type="match status" value="1"/>
</dbReference>
<dbReference type="Proteomes" id="UP001196509">
    <property type="component" value="Unassembled WGS sequence"/>
</dbReference>
<keyword evidence="2" id="KW-1185">Reference proteome</keyword>
<proteinExistence type="predicted"/>
<dbReference type="Gene3D" id="1.25.10.90">
    <property type="match status" value="1"/>
</dbReference>
<dbReference type="PANTHER" id="PTHR41291:SF1">
    <property type="entry name" value="DNA ALKYLATION REPAIR PROTEIN"/>
    <property type="match status" value="1"/>
</dbReference>
<dbReference type="InterPro" id="IPR014825">
    <property type="entry name" value="DNA_alkylation"/>
</dbReference>
<dbReference type="EMBL" id="JAICBX010000001">
    <property type="protein sequence ID" value="MBW8636404.1"/>
    <property type="molecule type" value="Genomic_DNA"/>
</dbReference>
<dbReference type="Pfam" id="PF08713">
    <property type="entry name" value="DNA_alkylation"/>
    <property type="match status" value="1"/>
</dbReference>
<accession>A0AAE2ZI87</accession>
<name>A0AAE2ZI87_9HYPH</name>